<evidence type="ECO:0000313" key="6">
    <source>
        <dbReference type="Proteomes" id="UP000467124"/>
    </source>
</evidence>
<dbReference type="InterPro" id="IPR052705">
    <property type="entry name" value="Gliding_Motility_GTPase"/>
</dbReference>
<dbReference type="PANTHER" id="PTHR42708:SF1">
    <property type="entry name" value="GLIDING MOTILITY PROTEIN MGLA"/>
    <property type="match status" value="1"/>
</dbReference>
<evidence type="ECO:0000256" key="2">
    <source>
        <dbReference type="ARBA" id="ARBA00022741"/>
    </source>
</evidence>
<evidence type="ECO:0000256" key="4">
    <source>
        <dbReference type="ARBA" id="ARBA00023134"/>
    </source>
</evidence>
<keyword evidence="4" id="KW-0342">GTP-binding</keyword>
<comment type="caution">
    <text evidence="5">The sequence shown here is derived from an EMBL/GenBank/DDBJ whole genome shotgun (WGS) entry which is preliminary data.</text>
</comment>
<reference evidence="5 6" key="1">
    <citation type="journal article" date="2019" name="Nat. Commun.">
        <title>The antimicrobial potential of Streptomyces from insect microbiomes.</title>
        <authorList>
            <person name="Chevrette M.G."/>
            <person name="Carlson C.M."/>
            <person name="Ortega H.E."/>
            <person name="Thomas C."/>
            <person name="Ananiev G.E."/>
            <person name="Barns K.J."/>
            <person name="Book A.J."/>
            <person name="Cagnazzo J."/>
            <person name="Carlos C."/>
            <person name="Flanigan W."/>
            <person name="Grubbs K.J."/>
            <person name="Horn H.A."/>
            <person name="Hoffmann F.M."/>
            <person name="Klassen J.L."/>
            <person name="Knack J.J."/>
            <person name="Lewin G.R."/>
            <person name="McDonald B.R."/>
            <person name="Muller L."/>
            <person name="Melo W.G.P."/>
            <person name="Pinto-Tomas A.A."/>
            <person name="Schmitz A."/>
            <person name="Wendt-Pienkowski E."/>
            <person name="Wildman S."/>
            <person name="Zhao M."/>
            <person name="Zhang F."/>
            <person name="Bugni T.S."/>
            <person name="Andes D.R."/>
            <person name="Pupo M.T."/>
            <person name="Currie C.R."/>
        </authorList>
    </citation>
    <scope>NUCLEOTIDE SEQUENCE [LARGE SCALE GENOMIC DNA]</scope>
    <source>
        <strain evidence="5 6">SID5840</strain>
    </source>
</reference>
<dbReference type="InterPro" id="IPR027417">
    <property type="entry name" value="P-loop_NTPase"/>
</dbReference>
<evidence type="ECO:0000313" key="5">
    <source>
        <dbReference type="EMBL" id="MYR32473.1"/>
    </source>
</evidence>
<proteinExistence type="inferred from homology"/>
<dbReference type="Proteomes" id="UP000467124">
    <property type="component" value="Unassembled WGS sequence"/>
</dbReference>
<keyword evidence="3" id="KW-0378">Hydrolase</keyword>
<dbReference type="Gene3D" id="3.40.50.300">
    <property type="entry name" value="P-loop containing nucleotide triphosphate hydrolases"/>
    <property type="match status" value="1"/>
</dbReference>
<dbReference type="InterPro" id="IPR004130">
    <property type="entry name" value="Gpn"/>
</dbReference>
<organism evidence="5 6">
    <name type="scientific">Nocardiopsis alba</name>
    <dbReference type="NCBI Taxonomy" id="53437"/>
    <lineage>
        <taxon>Bacteria</taxon>
        <taxon>Bacillati</taxon>
        <taxon>Actinomycetota</taxon>
        <taxon>Actinomycetes</taxon>
        <taxon>Streptosporangiales</taxon>
        <taxon>Nocardiopsidaceae</taxon>
        <taxon>Nocardiopsis</taxon>
    </lineage>
</organism>
<gene>
    <name evidence="5" type="ORF">GTW20_09355</name>
</gene>
<dbReference type="PANTHER" id="PTHR42708">
    <property type="entry name" value="ATP/GTP-BINDING PROTEIN-RELATED"/>
    <property type="match status" value="1"/>
</dbReference>
<dbReference type="SUPFAM" id="SSF52540">
    <property type="entry name" value="P-loop containing nucleoside triphosphate hydrolases"/>
    <property type="match status" value="1"/>
</dbReference>
<evidence type="ECO:0000256" key="3">
    <source>
        <dbReference type="ARBA" id="ARBA00022801"/>
    </source>
</evidence>
<dbReference type="GO" id="GO:0005525">
    <property type="term" value="F:GTP binding"/>
    <property type="evidence" value="ECO:0007669"/>
    <property type="project" value="UniProtKB-KW"/>
</dbReference>
<dbReference type="Pfam" id="PF03029">
    <property type="entry name" value="ATP_bind_1"/>
    <property type="match status" value="1"/>
</dbReference>
<sequence>MLGSSTSPYEPLAPSATISMKILVTGGFGVGKTTLVGSISEITPLTTEAEMTQAGAGVDEGLELRPDKTTTTVAFDFGRISIDEQIVLYLFGAPGQKRFHALWERLCEGAVGAIVLVDTRDVEGSFAALDRVERAGLPYLVAHNPFGGEAERWSLEEIRASLDIDAGTPLLRCDARDPGQVRTTLAELVAHRQRLLEQEPVG</sequence>
<accession>A0A7K2IRD6</accession>
<dbReference type="EMBL" id="WWHY01000001">
    <property type="protein sequence ID" value="MYR32473.1"/>
    <property type="molecule type" value="Genomic_DNA"/>
</dbReference>
<protein>
    <submittedName>
        <fullName evidence="5">ATP/GTP-binding protein</fullName>
    </submittedName>
</protein>
<dbReference type="CDD" id="cd00882">
    <property type="entry name" value="Ras_like_GTPase"/>
    <property type="match status" value="1"/>
</dbReference>
<dbReference type="AlphaFoldDB" id="A0A7K2IRD6"/>
<comment type="similarity">
    <text evidence="1">Belongs to the GPN-loop GTPase family.</text>
</comment>
<dbReference type="GO" id="GO:0016787">
    <property type="term" value="F:hydrolase activity"/>
    <property type="evidence" value="ECO:0007669"/>
    <property type="project" value="UniProtKB-KW"/>
</dbReference>
<evidence type="ECO:0000256" key="1">
    <source>
        <dbReference type="ARBA" id="ARBA00005290"/>
    </source>
</evidence>
<keyword evidence="2" id="KW-0547">Nucleotide-binding</keyword>
<name>A0A7K2IRD6_9ACTN</name>